<dbReference type="HOGENOM" id="CLU_3435944_0_0_1"/>
<sequence length="13" mass="1548">MSNRLMTQFGYTV</sequence>
<accession>T0KDE5</accession>
<reference evidence="2" key="1">
    <citation type="journal article" date="2013" name="Mol. Plant Microbe Interact.">
        <title>Global aspects of pacC regulation of pathogenicity genes in Colletotrichum gloeosporioides as revealed by transcriptome analysis.</title>
        <authorList>
            <person name="Alkan N."/>
            <person name="Meng X."/>
            <person name="Friedlander G."/>
            <person name="Reuveni E."/>
            <person name="Sukno S."/>
            <person name="Sherman A."/>
            <person name="Thon M."/>
            <person name="Fluhr R."/>
            <person name="Prusky D."/>
        </authorList>
    </citation>
    <scope>NUCLEOTIDE SEQUENCE [LARGE SCALE GENOMIC DNA]</scope>
    <source>
        <strain evidence="2">Cg-14</strain>
    </source>
</reference>
<dbReference type="Proteomes" id="UP000015530">
    <property type="component" value="Unassembled WGS sequence"/>
</dbReference>
<name>T0KDE5_COLGC</name>
<dbReference type="EMBL" id="AMYD01002136">
    <property type="protein sequence ID" value="EQB50119.1"/>
    <property type="molecule type" value="Genomic_DNA"/>
</dbReference>
<comment type="caution">
    <text evidence="1">The sequence shown here is derived from an EMBL/GenBank/DDBJ whole genome shotgun (WGS) entry which is preliminary data.</text>
</comment>
<evidence type="ECO:0000313" key="2">
    <source>
        <dbReference type="Proteomes" id="UP000015530"/>
    </source>
</evidence>
<organism evidence="1 2">
    <name type="scientific">Colletotrichum gloeosporioides (strain Cg-14)</name>
    <name type="common">Anthracnose fungus</name>
    <name type="synonym">Glomerella cingulata</name>
    <dbReference type="NCBI Taxonomy" id="1237896"/>
    <lineage>
        <taxon>Eukaryota</taxon>
        <taxon>Fungi</taxon>
        <taxon>Dikarya</taxon>
        <taxon>Ascomycota</taxon>
        <taxon>Pezizomycotina</taxon>
        <taxon>Sordariomycetes</taxon>
        <taxon>Hypocreomycetidae</taxon>
        <taxon>Glomerellales</taxon>
        <taxon>Glomerellaceae</taxon>
        <taxon>Colletotrichum</taxon>
        <taxon>Colletotrichum gloeosporioides species complex</taxon>
    </lineage>
</organism>
<evidence type="ECO:0000313" key="1">
    <source>
        <dbReference type="EMBL" id="EQB50119.1"/>
    </source>
</evidence>
<proteinExistence type="predicted"/>
<gene>
    <name evidence="1" type="ORF">CGLO_10468</name>
</gene>
<protein>
    <submittedName>
        <fullName evidence="1">Uncharacterized protein</fullName>
    </submittedName>
</protein>